<comment type="function">
    <text evidence="1 6">Forms part of the ribosomal stalk, playing a central role in the interaction of the ribosome with GTP-bound translation factors.</text>
</comment>
<dbReference type="Gene3D" id="6.10.250.290">
    <property type="match status" value="1"/>
</dbReference>
<keyword evidence="6" id="KW-0694">RNA-binding</keyword>
<dbReference type="Proteomes" id="UP000178187">
    <property type="component" value="Unassembled WGS sequence"/>
</dbReference>
<evidence type="ECO:0000256" key="5">
    <source>
        <dbReference type="ARBA" id="ARBA00035202"/>
    </source>
</evidence>
<dbReference type="CDD" id="cd05797">
    <property type="entry name" value="Ribosomal_L10"/>
    <property type="match status" value="1"/>
</dbReference>
<dbReference type="InterPro" id="IPR043141">
    <property type="entry name" value="Ribosomal_uL10-like_sf"/>
</dbReference>
<reference evidence="7 8" key="1">
    <citation type="journal article" date="2016" name="Nat. Commun.">
        <title>Thousands of microbial genomes shed light on interconnected biogeochemical processes in an aquifer system.</title>
        <authorList>
            <person name="Anantharaman K."/>
            <person name="Brown C.T."/>
            <person name="Hug L.A."/>
            <person name="Sharon I."/>
            <person name="Castelle C.J."/>
            <person name="Probst A.J."/>
            <person name="Thomas B.C."/>
            <person name="Singh A."/>
            <person name="Wilkins M.J."/>
            <person name="Karaoz U."/>
            <person name="Brodie E.L."/>
            <person name="Williams K.H."/>
            <person name="Hubbard S.S."/>
            <person name="Banfield J.F."/>
        </authorList>
    </citation>
    <scope>NUCLEOTIDE SEQUENCE [LARGE SCALE GENOMIC DNA]</scope>
</reference>
<dbReference type="PANTHER" id="PTHR11560">
    <property type="entry name" value="39S RIBOSOMAL PROTEIN L10, MITOCHONDRIAL"/>
    <property type="match status" value="1"/>
</dbReference>
<organism evidence="7 8">
    <name type="scientific">Candidatus Danuiimicrobium aquiferis</name>
    <dbReference type="NCBI Taxonomy" id="1801832"/>
    <lineage>
        <taxon>Bacteria</taxon>
        <taxon>Pseudomonadati</taxon>
        <taxon>Candidatus Omnitrophota</taxon>
        <taxon>Candidatus Danuiimicrobium</taxon>
    </lineage>
</organism>
<evidence type="ECO:0000256" key="6">
    <source>
        <dbReference type="HAMAP-Rule" id="MF_00362"/>
    </source>
</evidence>
<keyword evidence="4 6" id="KW-0687">Ribonucleoprotein</keyword>
<evidence type="ECO:0000313" key="7">
    <source>
        <dbReference type="EMBL" id="OGW96423.1"/>
    </source>
</evidence>
<dbReference type="InterPro" id="IPR047865">
    <property type="entry name" value="Ribosomal_uL10_bac_type"/>
</dbReference>
<dbReference type="SUPFAM" id="SSF160369">
    <property type="entry name" value="Ribosomal protein L10-like"/>
    <property type="match status" value="1"/>
</dbReference>
<comment type="caution">
    <text evidence="7">The sequence shown here is derived from an EMBL/GenBank/DDBJ whole genome shotgun (WGS) entry which is preliminary data.</text>
</comment>
<evidence type="ECO:0000256" key="4">
    <source>
        <dbReference type="ARBA" id="ARBA00023274"/>
    </source>
</evidence>
<keyword evidence="6" id="KW-0699">rRNA-binding</keyword>
<dbReference type="GO" id="GO:0005840">
    <property type="term" value="C:ribosome"/>
    <property type="evidence" value="ECO:0007669"/>
    <property type="project" value="UniProtKB-KW"/>
</dbReference>
<dbReference type="NCBIfam" id="NF000955">
    <property type="entry name" value="PRK00099.1-1"/>
    <property type="match status" value="1"/>
</dbReference>
<proteinExistence type="inferred from homology"/>
<dbReference type="GO" id="GO:0070180">
    <property type="term" value="F:large ribosomal subunit rRNA binding"/>
    <property type="evidence" value="ECO:0007669"/>
    <property type="project" value="UniProtKB-UniRule"/>
</dbReference>
<evidence type="ECO:0000256" key="1">
    <source>
        <dbReference type="ARBA" id="ARBA00002633"/>
    </source>
</evidence>
<dbReference type="HAMAP" id="MF_00362">
    <property type="entry name" value="Ribosomal_uL10"/>
    <property type="match status" value="1"/>
</dbReference>
<keyword evidence="3 6" id="KW-0689">Ribosomal protein</keyword>
<dbReference type="InterPro" id="IPR022973">
    <property type="entry name" value="Ribosomal_uL10_bac"/>
</dbReference>
<sequence length="166" mass="18417">MAKQLVKDLEGSSYVFFSQFTGLRVSHISELRRKAEKIAKRSVVVKNTIARRAMDQLGMKVADEFFSGSTLLTIGTKDPQNVSKLFIDFLKDNEAFKIKGAYLDGAVYKMDYIKELAKLPSRETLIATVVAGIASPIRGFVTVLSQLSRNLVVVLDQIEKKKAGTV</sequence>
<evidence type="ECO:0000313" key="8">
    <source>
        <dbReference type="Proteomes" id="UP000178187"/>
    </source>
</evidence>
<dbReference type="EMBL" id="MHFR01000049">
    <property type="protein sequence ID" value="OGW96423.1"/>
    <property type="molecule type" value="Genomic_DNA"/>
</dbReference>
<dbReference type="AlphaFoldDB" id="A0A1G1KTZ1"/>
<dbReference type="GO" id="GO:1990904">
    <property type="term" value="C:ribonucleoprotein complex"/>
    <property type="evidence" value="ECO:0007669"/>
    <property type="project" value="UniProtKB-KW"/>
</dbReference>
<dbReference type="Pfam" id="PF00466">
    <property type="entry name" value="Ribosomal_L10"/>
    <property type="match status" value="1"/>
</dbReference>
<name>A0A1G1KTZ1_9BACT</name>
<protein>
    <recommendedName>
        <fullName evidence="5 6">Large ribosomal subunit protein uL10</fullName>
    </recommendedName>
</protein>
<dbReference type="Gene3D" id="3.30.70.1730">
    <property type="match status" value="1"/>
</dbReference>
<accession>A0A1G1KTZ1</accession>
<comment type="subunit">
    <text evidence="6">Part of the ribosomal stalk of the 50S ribosomal subunit. The N-terminus interacts with L11 and the large rRNA to form the base of the stalk. The C-terminus forms an elongated spine to which L12 dimers bind in a sequential fashion forming a multimeric L10(L12)X complex.</text>
</comment>
<evidence type="ECO:0000256" key="3">
    <source>
        <dbReference type="ARBA" id="ARBA00022980"/>
    </source>
</evidence>
<dbReference type="GO" id="GO:0006412">
    <property type="term" value="P:translation"/>
    <property type="evidence" value="ECO:0007669"/>
    <property type="project" value="UniProtKB-UniRule"/>
</dbReference>
<gene>
    <name evidence="6" type="primary">rplJ</name>
    <name evidence="7" type="ORF">A3G33_00670</name>
</gene>
<evidence type="ECO:0000256" key="2">
    <source>
        <dbReference type="ARBA" id="ARBA00008889"/>
    </source>
</evidence>
<comment type="similarity">
    <text evidence="2 6">Belongs to the universal ribosomal protein uL10 family.</text>
</comment>
<dbReference type="InterPro" id="IPR001790">
    <property type="entry name" value="Ribosomal_uL10"/>
</dbReference>